<keyword evidence="1" id="KW-0812">Transmembrane</keyword>
<accession>A0A9W7F8R3</accession>
<sequence>ALSGWYSAVRSSSTDITDSFAPEFQRDTMVMKLLNEGDGTFKCGSYQVKGAECGVDYGDVDVWLNYLTSRGLHESGAEGVGNWIRNNTLDMVCGRVGGTTEGCENPVFPEVFDYETGLPVGGGGTCGTRSARTAAAYVVVEKGEPGYGFSASPPLNNTWVLVVIVAELTVACGIGISCMVFSCRMLKKLRRDDRVGEGEEDLFDYLDDDQLEQLGL</sequence>
<organism evidence="2 3">
    <name type="scientific">Triparma retinervis</name>
    <dbReference type="NCBI Taxonomy" id="2557542"/>
    <lineage>
        <taxon>Eukaryota</taxon>
        <taxon>Sar</taxon>
        <taxon>Stramenopiles</taxon>
        <taxon>Ochrophyta</taxon>
        <taxon>Bolidophyceae</taxon>
        <taxon>Parmales</taxon>
        <taxon>Triparmaceae</taxon>
        <taxon>Triparma</taxon>
    </lineage>
</organism>
<evidence type="ECO:0000313" key="2">
    <source>
        <dbReference type="EMBL" id="GMI06806.1"/>
    </source>
</evidence>
<dbReference type="AlphaFoldDB" id="A0A9W7F8R3"/>
<keyword evidence="1" id="KW-0472">Membrane</keyword>
<keyword evidence="3" id="KW-1185">Reference proteome</keyword>
<keyword evidence="1" id="KW-1133">Transmembrane helix</keyword>
<comment type="caution">
    <text evidence="2">The sequence shown here is derived from an EMBL/GenBank/DDBJ whole genome shotgun (WGS) entry which is preliminary data.</text>
</comment>
<dbReference type="EMBL" id="BRXZ01000178">
    <property type="protein sequence ID" value="GMI06806.1"/>
    <property type="molecule type" value="Genomic_DNA"/>
</dbReference>
<gene>
    <name evidence="2" type="ORF">TrRE_jg1317</name>
</gene>
<proteinExistence type="predicted"/>
<protein>
    <submittedName>
        <fullName evidence="2">Uncharacterized protein</fullName>
    </submittedName>
</protein>
<evidence type="ECO:0000313" key="3">
    <source>
        <dbReference type="Proteomes" id="UP001165082"/>
    </source>
</evidence>
<feature type="transmembrane region" description="Helical" evidence="1">
    <location>
        <begin position="159"/>
        <end position="181"/>
    </location>
</feature>
<name>A0A9W7F8R3_9STRA</name>
<evidence type="ECO:0000256" key="1">
    <source>
        <dbReference type="SAM" id="Phobius"/>
    </source>
</evidence>
<feature type="non-terminal residue" evidence="2">
    <location>
        <position position="216"/>
    </location>
</feature>
<dbReference type="Proteomes" id="UP001165082">
    <property type="component" value="Unassembled WGS sequence"/>
</dbReference>
<dbReference type="OrthoDB" id="205673at2759"/>
<reference evidence="2" key="1">
    <citation type="submission" date="2022-07" db="EMBL/GenBank/DDBJ databases">
        <title>Genome analysis of Parmales, a sister group of diatoms, reveals the evolutionary specialization of diatoms from phago-mixotrophs to photoautotrophs.</title>
        <authorList>
            <person name="Ban H."/>
            <person name="Sato S."/>
            <person name="Yoshikawa S."/>
            <person name="Kazumasa Y."/>
            <person name="Nakamura Y."/>
            <person name="Ichinomiya M."/>
            <person name="Saitoh K."/>
            <person name="Sato N."/>
            <person name="Blanc-Mathieu R."/>
            <person name="Endo H."/>
            <person name="Kuwata A."/>
            <person name="Ogata H."/>
        </authorList>
    </citation>
    <scope>NUCLEOTIDE SEQUENCE</scope>
</reference>
<feature type="non-terminal residue" evidence="2">
    <location>
        <position position="1"/>
    </location>
</feature>